<evidence type="ECO:0000256" key="1">
    <source>
        <dbReference type="ARBA" id="ARBA00006484"/>
    </source>
</evidence>
<comment type="similarity">
    <text evidence="1">Belongs to the short-chain dehydrogenases/reductases (SDR) family.</text>
</comment>
<keyword evidence="6" id="KW-1185">Reference proteome</keyword>
<accession>A0A498L5M5</accession>
<feature type="signal peptide" evidence="3">
    <location>
        <begin position="1"/>
        <end position="25"/>
    </location>
</feature>
<dbReference type="GO" id="GO:0016491">
    <property type="term" value="F:oxidoreductase activity"/>
    <property type="evidence" value="ECO:0007669"/>
    <property type="project" value="UniProtKB-KW"/>
</dbReference>
<evidence type="ECO:0000256" key="3">
    <source>
        <dbReference type="SAM" id="SignalP"/>
    </source>
</evidence>
<dbReference type="STRING" id="84645.A0A498L5M5"/>
<proteinExistence type="inferred from homology"/>
<evidence type="ECO:0000313" key="4">
    <source>
        <dbReference type="EMBL" id="RXN03529.1"/>
    </source>
</evidence>
<dbReference type="PANTHER" id="PTHR43157">
    <property type="entry name" value="PHOSPHATIDYLINOSITOL-GLYCAN BIOSYNTHESIS CLASS F PROTEIN-RELATED"/>
    <property type="match status" value="1"/>
</dbReference>
<dbReference type="EMBL" id="QBIY01013480">
    <property type="protein sequence ID" value="RXN03529.1"/>
    <property type="molecule type" value="Genomic_DNA"/>
</dbReference>
<sequence length="114" mass="12626">MHHIVVGPLHLFALRLCTLSRFSSGVEMVQSQPLRSERTIIPLFFGPRAVEQQGAATTVYCAVAPELEGIGGMYFNNCFRCLPSPQAQDPTAALSLWELSERLIQERSTPPQVL</sequence>
<dbReference type="EMBL" id="QBIY01011522">
    <property type="protein sequence ID" value="RXN31024.1"/>
    <property type="molecule type" value="Genomic_DNA"/>
</dbReference>
<gene>
    <name evidence="4" type="ORF">ROHU_013344</name>
    <name evidence="5" type="ORF">ROHU_017260</name>
</gene>
<dbReference type="PANTHER" id="PTHR43157:SF31">
    <property type="entry name" value="PHOSPHATIDYLINOSITOL-GLYCAN BIOSYNTHESIS CLASS F PROTEIN"/>
    <property type="match status" value="1"/>
</dbReference>
<dbReference type="Gene3D" id="3.40.50.720">
    <property type="entry name" value="NAD(P)-binding Rossmann-like Domain"/>
    <property type="match status" value="1"/>
</dbReference>
<dbReference type="AlphaFoldDB" id="A0A498L5M5"/>
<protein>
    <submittedName>
        <fullName evidence="4">WW domain-containing oxidoreductase isoform X1</fullName>
    </submittedName>
</protein>
<evidence type="ECO:0000313" key="6">
    <source>
        <dbReference type="Proteomes" id="UP000290572"/>
    </source>
</evidence>
<keyword evidence="2" id="KW-0560">Oxidoreductase</keyword>
<reference evidence="4 6" key="1">
    <citation type="submission" date="2018-03" db="EMBL/GenBank/DDBJ databases">
        <title>Draft genome sequence of Rohu Carp (Labeo rohita).</title>
        <authorList>
            <person name="Das P."/>
            <person name="Kushwaha B."/>
            <person name="Joshi C.G."/>
            <person name="Kumar D."/>
            <person name="Nagpure N.S."/>
            <person name="Sahoo L."/>
            <person name="Das S.P."/>
            <person name="Bit A."/>
            <person name="Patnaik S."/>
            <person name="Meher P.K."/>
            <person name="Jayasankar P."/>
            <person name="Koringa P.G."/>
            <person name="Patel N.V."/>
            <person name="Hinsu A.T."/>
            <person name="Kumar R."/>
            <person name="Pandey M."/>
            <person name="Agarwal S."/>
            <person name="Srivastava S."/>
            <person name="Singh M."/>
            <person name="Iquebal M.A."/>
            <person name="Jaiswal S."/>
            <person name="Angadi U.B."/>
            <person name="Kumar N."/>
            <person name="Raza M."/>
            <person name="Shah T.M."/>
            <person name="Rai A."/>
            <person name="Jena J.K."/>
        </authorList>
    </citation>
    <scope>NUCLEOTIDE SEQUENCE [LARGE SCALE GENOMIC DNA]</scope>
    <source>
        <strain evidence="4">DASCIFA01</strain>
        <tissue evidence="4">Testis</tissue>
    </source>
</reference>
<evidence type="ECO:0000313" key="5">
    <source>
        <dbReference type="EMBL" id="RXN31024.1"/>
    </source>
</evidence>
<dbReference type="Proteomes" id="UP000290572">
    <property type="component" value="Unassembled WGS sequence"/>
</dbReference>
<comment type="caution">
    <text evidence="4">The sequence shown here is derived from an EMBL/GenBank/DDBJ whole genome shotgun (WGS) entry which is preliminary data.</text>
</comment>
<keyword evidence="3" id="KW-0732">Signal</keyword>
<organism evidence="4 6">
    <name type="scientific">Labeo rohita</name>
    <name type="common">Indian major carp</name>
    <name type="synonym">Cyprinus rohita</name>
    <dbReference type="NCBI Taxonomy" id="84645"/>
    <lineage>
        <taxon>Eukaryota</taxon>
        <taxon>Metazoa</taxon>
        <taxon>Chordata</taxon>
        <taxon>Craniata</taxon>
        <taxon>Vertebrata</taxon>
        <taxon>Euteleostomi</taxon>
        <taxon>Actinopterygii</taxon>
        <taxon>Neopterygii</taxon>
        <taxon>Teleostei</taxon>
        <taxon>Ostariophysi</taxon>
        <taxon>Cypriniformes</taxon>
        <taxon>Cyprinidae</taxon>
        <taxon>Labeoninae</taxon>
        <taxon>Labeonini</taxon>
        <taxon>Labeo</taxon>
    </lineage>
</organism>
<name>A0A498L5M5_LABRO</name>
<evidence type="ECO:0000256" key="2">
    <source>
        <dbReference type="ARBA" id="ARBA00023002"/>
    </source>
</evidence>
<feature type="chain" id="PRO_5036356154" evidence="3">
    <location>
        <begin position="26"/>
        <end position="114"/>
    </location>
</feature>